<dbReference type="PROSITE" id="PS50110">
    <property type="entry name" value="RESPONSE_REGULATORY"/>
    <property type="match status" value="1"/>
</dbReference>
<gene>
    <name evidence="6" type="ORF">CEP50_06070</name>
</gene>
<dbReference type="PROSITE" id="PS51755">
    <property type="entry name" value="OMPR_PHOB"/>
    <property type="match status" value="1"/>
</dbReference>
<evidence type="ECO:0000256" key="2">
    <source>
        <dbReference type="PROSITE-ProRule" id="PRU00169"/>
    </source>
</evidence>
<dbReference type="InterPro" id="IPR001789">
    <property type="entry name" value="Sig_transdc_resp-reg_receiver"/>
</dbReference>
<dbReference type="Pfam" id="PF00072">
    <property type="entry name" value="Response_reg"/>
    <property type="match status" value="1"/>
</dbReference>
<proteinExistence type="predicted"/>
<dbReference type="GO" id="GO:0006355">
    <property type="term" value="P:regulation of DNA-templated transcription"/>
    <property type="evidence" value="ECO:0007669"/>
    <property type="project" value="InterPro"/>
</dbReference>
<dbReference type="GO" id="GO:0000976">
    <property type="term" value="F:transcription cis-regulatory region binding"/>
    <property type="evidence" value="ECO:0007669"/>
    <property type="project" value="TreeGrafter"/>
</dbReference>
<organism evidence="6 7">
    <name type="scientific">Actinopolyspora mortivallis</name>
    <dbReference type="NCBI Taxonomy" id="33906"/>
    <lineage>
        <taxon>Bacteria</taxon>
        <taxon>Bacillati</taxon>
        <taxon>Actinomycetota</taxon>
        <taxon>Actinomycetes</taxon>
        <taxon>Actinopolysporales</taxon>
        <taxon>Actinopolysporaceae</taxon>
        <taxon>Actinopolyspora</taxon>
    </lineage>
</organism>
<feature type="domain" description="OmpR/PhoB-type" evidence="5">
    <location>
        <begin position="123"/>
        <end position="223"/>
    </location>
</feature>
<dbReference type="SMART" id="SM00448">
    <property type="entry name" value="REC"/>
    <property type="match status" value="1"/>
</dbReference>
<name>A0A2T0GYV2_ACTMO</name>
<reference evidence="6 7" key="1">
    <citation type="submission" date="2018-03" db="EMBL/GenBank/DDBJ databases">
        <title>Actinopolyspora mortivallis from Sahara, screening for active biomolecules.</title>
        <authorList>
            <person name="Selama O."/>
            <person name="Wellington E.M.H."/>
            <person name="Hacene H."/>
        </authorList>
    </citation>
    <scope>NUCLEOTIDE SEQUENCE [LARGE SCALE GENOMIC DNA]</scope>
    <source>
        <strain evidence="6 7">M5A</strain>
    </source>
</reference>
<dbReference type="RefSeq" id="WP_106113036.1">
    <property type="nucleotide sequence ID" value="NZ_PVSR01000005.1"/>
</dbReference>
<dbReference type="GO" id="GO:0000156">
    <property type="term" value="F:phosphorelay response regulator activity"/>
    <property type="evidence" value="ECO:0007669"/>
    <property type="project" value="TreeGrafter"/>
</dbReference>
<evidence type="ECO:0000313" key="7">
    <source>
        <dbReference type="Proteomes" id="UP000239352"/>
    </source>
</evidence>
<dbReference type="InterPro" id="IPR039420">
    <property type="entry name" value="WalR-like"/>
</dbReference>
<dbReference type="SUPFAM" id="SSF52172">
    <property type="entry name" value="CheY-like"/>
    <property type="match status" value="1"/>
</dbReference>
<evidence type="ECO:0000259" key="4">
    <source>
        <dbReference type="PROSITE" id="PS50110"/>
    </source>
</evidence>
<dbReference type="CDD" id="cd00383">
    <property type="entry name" value="trans_reg_C"/>
    <property type="match status" value="1"/>
</dbReference>
<dbReference type="PANTHER" id="PTHR48111:SF68">
    <property type="entry name" value="OMPR SUBFAMILY"/>
    <property type="match status" value="1"/>
</dbReference>
<evidence type="ECO:0000259" key="5">
    <source>
        <dbReference type="PROSITE" id="PS51755"/>
    </source>
</evidence>
<keyword evidence="2" id="KW-0597">Phosphoprotein</keyword>
<dbReference type="InterPro" id="IPR011006">
    <property type="entry name" value="CheY-like_superfamily"/>
</dbReference>
<dbReference type="AlphaFoldDB" id="A0A2T0GYV2"/>
<sequence>MRLLVVEDEENMAASLMAGLRQRGHEVIGVSTGGGAIQKHHEADLVLLDLELQDMDGLEVCRVIRATGDTPIIAFTERSTESDRVLGLQAGSDDCLSKPYGFRELIARIDTVMRRTRRTEAADSEIVCGPLHINPASREVWLDDILIDTTRKEFDLLYRLAREPGVVVSRRQLMKEIWGAPMSRTTSTRISRTIDTHVSTLRGKLGSSEWIKTVRGVGFCLPANENVHA</sequence>
<dbReference type="SMART" id="SM00862">
    <property type="entry name" value="Trans_reg_C"/>
    <property type="match status" value="1"/>
</dbReference>
<evidence type="ECO:0000313" key="6">
    <source>
        <dbReference type="EMBL" id="PRW64281.1"/>
    </source>
</evidence>
<dbReference type="Pfam" id="PF00486">
    <property type="entry name" value="Trans_reg_C"/>
    <property type="match status" value="1"/>
</dbReference>
<dbReference type="InterPro" id="IPR036388">
    <property type="entry name" value="WH-like_DNA-bd_sf"/>
</dbReference>
<comment type="caution">
    <text evidence="6">The sequence shown here is derived from an EMBL/GenBank/DDBJ whole genome shotgun (WGS) entry which is preliminary data.</text>
</comment>
<dbReference type="GO" id="GO:0032993">
    <property type="term" value="C:protein-DNA complex"/>
    <property type="evidence" value="ECO:0007669"/>
    <property type="project" value="TreeGrafter"/>
</dbReference>
<dbReference type="EMBL" id="PVSR01000005">
    <property type="protein sequence ID" value="PRW64281.1"/>
    <property type="molecule type" value="Genomic_DNA"/>
</dbReference>
<evidence type="ECO:0000256" key="3">
    <source>
        <dbReference type="PROSITE-ProRule" id="PRU01091"/>
    </source>
</evidence>
<dbReference type="InParanoid" id="A0A2T0GYV2"/>
<evidence type="ECO:0000256" key="1">
    <source>
        <dbReference type="ARBA" id="ARBA00023125"/>
    </source>
</evidence>
<dbReference type="InterPro" id="IPR001867">
    <property type="entry name" value="OmpR/PhoB-type_DNA-bd"/>
</dbReference>
<dbReference type="Proteomes" id="UP000239352">
    <property type="component" value="Unassembled WGS sequence"/>
</dbReference>
<feature type="modified residue" description="4-aspartylphosphate" evidence="2">
    <location>
        <position position="49"/>
    </location>
</feature>
<feature type="domain" description="Response regulatory" evidence="4">
    <location>
        <begin position="2"/>
        <end position="113"/>
    </location>
</feature>
<keyword evidence="7" id="KW-1185">Reference proteome</keyword>
<accession>A0A2T0GYV2</accession>
<keyword evidence="1 3" id="KW-0238">DNA-binding</keyword>
<protein>
    <submittedName>
        <fullName evidence="6">DNA-binding response regulator</fullName>
    </submittedName>
</protein>
<dbReference type="Gene3D" id="6.10.250.690">
    <property type="match status" value="1"/>
</dbReference>
<dbReference type="Gene3D" id="3.40.50.2300">
    <property type="match status" value="1"/>
</dbReference>
<dbReference type="GO" id="GO:0005829">
    <property type="term" value="C:cytosol"/>
    <property type="evidence" value="ECO:0007669"/>
    <property type="project" value="TreeGrafter"/>
</dbReference>
<dbReference type="PANTHER" id="PTHR48111">
    <property type="entry name" value="REGULATOR OF RPOS"/>
    <property type="match status" value="1"/>
</dbReference>
<dbReference type="Gene3D" id="1.10.10.10">
    <property type="entry name" value="Winged helix-like DNA-binding domain superfamily/Winged helix DNA-binding domain"/>
    <property type="match status" value="1"/>
</dbReference>
<feature type="DNA-binding region" description="OmpR/PhoB-type" evidence="3">
    <location>
        <begin position="123"/>
        <end position="223"/>
    </location>
</feature>